<dbReference type="EMBL" id="KF900364">
    <property type="protein sequence ID" value="AIE92412.1"/>
    <property type="molecule type" value="Genomic_DNA"/>
</dbReference>
<dbReference type="Pfam" id="PF13207">
    <property type="entry name" value="AAA_17"/>
    <property type="match status" value="1"/>
</dbReference>
<evidence type="ECO:0000313" key="6">
    <source>
        <dbReference type="EMBL" id="AIE92412.1"/>
    </source>
</evidence>
<dbReference type="EC" id="2.7.4.14" evidence="6"/>
<keyword evidence="5" id="KW-0067">ATP-binding</keyword>
<proteinExistence type="predicted"/>
<name>A0A075FRX0_9EURY</name>
<evidence type="ECO:0000256" key="1">
    <source>
        <dbReference type="ARBA" id="ARBA00022490"/>
    </source>
</evidence>
<dbReference type="GO" id="GO:0016776">
    <property type="term" value="F:phosphotransferase activity, phosphate group as acceptor"/>
    <property type="evidence" value="ECO:0007669"/>
    <property type="project" value="InterPro"/>
</dbReference>
<dbReference type="Gene3D" id="3.40.50.300">
    <property type="entry name" value="P-loop containing nucleotide triphosphate hydrolases"/>
    <property type="match status" value="1"/>
</dbReference>
<dbReference type="InterPro" id="IPR011892">
    <property type="entry name" value="Cyt_kin_arch"/>
</dbReference>
<evidence type="ECO:0000256" key="3">
    <source>
        <dbReference type="ARBA" id="ARBA00022741"/>
    </source>
</evidence>
<dbReference type="SUPFAM" id="SSF52540">
    <property type="entry name" value="P-loop containing nucleoside triphosphate hydrolases"/>
    <property type="match status" value="1"/>
</dbReference>
<keyword evidence="1" id="KW-0963">Cytoplasm</keyword>
<dbReference type="GO" id="GO:0016301">
    <property type="term" value="F:kinase activity"/>
    <property type="evidence" value="ECO:0007669"/>
    <property type="project" value="UniProtKB-KW"/>
</dbReference>
<evidence type="ECO:0000256" key="2">
    <source>
        <dbReference type="ARBA" id="ARBA00022679"/>
    </source>
</evidence>
<accession>A0A075FRX0</accession>
<gene>
    <name evidence="6" type="primary">cmk</name>
</gene>
<organism evidence="6">
    <name type="scientific">uncultured marine group II/III euryarchaeote AD1000_22_E05</name>
    <dbReference type="NCBI Taxonomy" id="1457737"/>
    <lineage>
        <taxon>Archaea</taxon>
        <taxon>Methanobacteriati</taxon>
        <taxon>Methanobacteriota</taxon>
        <taxon>environmental samples</taxon>
    </lineage>
</organism>
<keyword evidence="4 6" id="KW-0418">Kinase</keyword>
<evidence type="ECO:0000256" key="4">
    <source>
        <dbReference type="ARBA" id="ARBA00022777"/>
    </source>
</evidence>
<dbReference type="GO" id="GO:0006139">
    <property type="term" value="P:nucleobase-containing compound metabolic process"/>
    <property type="evidence" value="ECO:0007669"/>
    <property type="project" value="InterPro"/>
</dbReference>
<keyword evidence="2 6" id="KW-0808">Transferase</keyword>
<protein>
    <submittedName>
        <fullName evidence="6">Cytidylate kinase, putative (Cmk)</fullName>
        <ecNumber evidence="6">2.7.4.14</ecNumber>
    </submittedName>
</protein>
<sequence>MSAEMSGGERMVHITISGAPGSGTSTLVSKIRESTGWESLNGGEVFRAEATRRGLPVVEFSELCKTDLDVDRSLDTLLRDAMTRENGPQIIESRLSGWWAHELEIDCHRVWIATSDEERARRVQNREGGSFEERLAESSARQSADKERYRILYGIDLDDMTPYNLVVDANDLSADDVFTIVSAAIQGE</sequence>
<dbReference type="GO" id="GO:0005524">
    <property type="term" value="F:ATP binding"/>
    <property type="evidence" value="ECO:0007669"/>
    <property type="project" value="UniProtKB-KW"/>
</dbReference>
<dbReference type="NCBIfam" id="TIGR02173">
    <property type="entry name" value="cyt_kin_arch"/>
    <property type="match status" value="1"/>
</dbReference>
<reference evidence="6" key="1">
    <citation type="journal article" date="2014" name="Genome Biol. Evol.">
        <title>Pangenome evidence for extensive interdomain horizontal transfer affecting lineage core and shell genes in uncultured planktonic thaumarchaeota and euryarchaeota.</title>
        <authorList>
            <person name="Deschamps P."/>
            <person name="Zivanovic Y."/>
            <person name="Moreira D."/>
            <person name="Rodriguez-Valera F."/>
            <person name="Lopez-Garcia P."/>
        </authorList>
    </citation>
    <scope>NUCLEOTIDE SEQUENCE</scope>
</reference>
<keyword evidence="3" id="KW-0547">Nucleotide-binding</keyword>
<dbReference type="AlphaFoldDB" id="A0A075FRX0"/>
<dbReference type="InterPro" id="IPR027417">
    <property type="entry name" value="P-loop_NTPase"/>
</dbReference>
<evidence type="ECO:0000256" key="5">
    <source>
        <dbReference type="ARBA" id="ARBA00022840"/>
    </source>
</evidence>